<dbReference type="SUPFAM" id="SSF51230">
    <property type="entry name" value="Single hybrid motif"/>
    <property type="match status" value="1"/>
</dbReference>
<evidence type="ECO:0000313" key="13">
    <source>
        <dbReference type="Proteomes" id="UP000319204"/>
    </source>
</evidence>
<dbReference type="GO" id="GO:0009317">
    <property type="term" value="C:acetyl-CoA carboxylase complex"/>
    <property type="evidence" value="ECO:0007669"/>
    <property type="project" value="InterPro"/>
</dbReference>
<feature type="region of interest" description="Disordered" evidence="10">
    <location>
        <begin position="58"/>
        <end position="82"/>
    </location>
</feature>
<dbReference type="EMBL" id="VNIK02000002">
    <property type="protein sequence ID" value="KAB5490652.1"/>
    <property type="molecule type" value="Genomic_DNA"/>
</dbReference>
<name>A0A5N5IYF7_9FLAO</name>
<dbReference type="GO" id="GO:0006633">
    <property type="term" value="P:fatty acid biosynthetic process"/>
    <property type="evidence" value="ECO:0007669"/>
    <property type="project" value="UniProtKB-UniPathway"/>
</dbReference>
<organism evidence="12 13">
    <name type="scientific">Flagellimonas hadalis</name>
    <dbReference type="NCBI Taxonomy" id="2597517"/>
    <lineage>
        <taxon>Bacteria</taxon>
        <taxon>Pseudomonadati</taxon>
        <taxon>Bacteroidota</taxon>
        <taxon>Flavobacteriia</taxon>
        <taxon>Flavobacteriales</taxon>
        <taxon>Flavobacteriaceae</taxon>
        <taxon>Flagellimonas</taxon>
    </lineage>
</organism>
<accession>A0A5N5IYF7</accession>
<feature type="domain" description="Lipoyl-binding" evidence="11">
    <location>
        <begin position="85"/>
        <end position="161"/>
    </location>
</feature>
<evidence type="ECO:0000256" key="5">
    <source>
        <dbReference type="ARBA" id="ARBA00022832"/>
    </source>
</evidence>
<dbReference type="Pfam" id="PF00364">
    <property type="entry name" value="Biotin_lipoyl"/>
    <property type="match status" value="1"/>
</dbReference>
<dbReference type="CDD" id="cd06850">
    <property type="entry name" value="biotinyl_domain"/>
    <property type="match status" value="1"/>
</dbReference>
<evidence type="ECO:0000313" key="12">
    <source>
        <dbReference type="EMBL" id="KAB5490652.1"/>
    </source>
</evidence>
<feature type="compositionally biased region" description="Low complexity" evidence="10">
    <location>
        <begin position="58"/>
        <end position="77"/>
    </location>
</feature>
<comment type="caution">
    <text evidence="12">The sequence shown here is derived from an EMBL/GenBank/DDBJ whole genome shotgun (WGS) entry which is preliminary data.</text>
</comment>
<dbReference type="Proteomes" id="UP000319204">
    <property type="component" value="Unassembled WGS sequence"/>
</dbReference>
<dbReference type="InterPro" id="IPR050709">
    <property type="entry name" value="Biotin_Carboxyl_Carrier/Decarb"/>
</dbReference>
<dbReference type="InterPro" id="IPR000089">
    <property type="entry name" value="Biotin_lipoyl"/>
</dbReference>
<sequence>MDIKEIQNLIKFVAKSGASEVKLEMEDFKITIRTGGDSNHPETTIVQQIPMAQAPAAAPVATAPAASAPAAPASEATPKTEDSKYITIKSPIIGTFYRKPSPDKPAFVEVGTSIKKGDVLCVIEAMKLFNDIESEVSGKIVKILVDDSSPVEFDQPLFLVDPS</sequence>
<proteinExistence type="predicted"/>
<evidence type="ECO:0000256" key="9">
    <source>
        <dbReference type="RuleBase" id="RU364072"/>
    </source>
</evidence>
<evidence type="ECO:0000256" key="1">
    <source>
        <dbReference type="ARBA" id="ARBA00003761"/>
    </source>
</evidence>
<evidence type="ECO:0000256" key="8">
    <source>
        <dbReference type="ARBA" id="ARBA00023267"/>
    </source>
</evidence>
<dbReference type="Gene3D" id="2.40.50.100">
    <property type="match status" value="1"/>
</dbReference>
<gene>
    <name evidence="12" type="primary">accB</name>
    <name evidence="12" type="ORF">FOT42_004275</name>
</gene>
<dbReference type="PANTHER" id="PTHR45266">
    <property type="entry name" value="OXALOACETATE DECARBOXYLASE ALPHA CHAIN"/>
    <property type="match status" value="1"/>
</dbReference>
<dbReference type="PRINTS" id="PR01071">
    <property type="entry name" value="ACOABIOTINCC"/>
</dbReference>
<evidence type="ECO:0000256" key="4">
    <source>
        <dbReference type="ARBA" id="ARBA00022516"/>
    </source>
</evidence>
<keyword evidence="4 9" id="KW-0444">Lipid biosynthesis</keyword>
<dbReference type="AlphaFoldDB" id="A0A5N5IYF7"/>
<dbReference type="OrthoDB" id="9811735at2"/>
<keyword evidence="6 9" id="KW-0443">Lipid metabolism</keyword>
<dbReference type="UniPathway" id="UPA00094"/>
<reference evidence="12" key="1">
    <citation type="submission" date="2019-10" db="EMBL/GenBank/DDBJ databases">
        <title>Muricauda hadale sp. nov., a piezophilic bacterium isolated from hadopelagic water of the Mariana Trench.</title>
        <authorList>
            <person name="Wei Y."/>
        </authorList>
    </citation>
    <scope>NUCLEOTIDE SEQUENCE [LARGE SCALE GENOMIC DNA]</scope>
    <source>
        <strain evidence="12">MT-229</strain>
    </source>
</reference>
<comment type="function">
    <text evidence="1 9">This protein is a component of the acetyl coenzyme A carboxylase complex; first, biotin carboxylase catalyzes the carboxylation of the carrier protein and then the transcarboxylase transfers the carboxyl group to form malonyl-CoA.</text>
</comment>
<evidence type="ECO:0000256" key="6">
    <source>
        <dbReference type="ARBA" id="ARBA00023098"/>
    </source>
</evidence>
<dbReference type="PROSITE" id="PS50968">
    <property type="entry name" value="BIOTINYL_LIPOYL"/>
    <property type="match status" value="1"/>
</dbReference>
<dbReference type="RefSeq" id="WP_151889348.1">
    <property type="nucleotide sequence ID" value="NZ_VNIK02000002.1"/>
</dbReference>
<comment type="pathway">
    <text evidence="2 9">Lipid metabolism; fatty acid biosynthesis.</text>
</comment>
<evidence type="ECO:0000259" key="11">
    <source>
        <dbReference type="PROSITE" id="PS50968"/>
    </source>
</evidence>
<dbReference type="PANTHER" id="PTHR45266:SF3">
    <property type="entry name" value="OXALOACETATE DECARBOXYLASE ALPHA CHAIN"/>
    <property type="match status" value="1"/>
</dbReference>
<evidence type="ECO:0000256" key="10">
    <source>
        <dbReference type="SAM" id="MobiDB-lite"/>
    </source>
</evidence>
<evidence type="ECO:0000256" key="2">
    <source>
        <dbReference type="ARBA" id="ARBA00005194"/>
    </source>
</evidence>
<protein>
    <recommendedName>
        <fullName evidence="3 9">Biotin carboxyl carrier protein of acetyl-CoA carboxylase</fullName>
    </recommendedName>
</protein>
<dbReference type="GO" id="GO:0003989">
    <property type="term" value="F:acetyl-CoA carboxylase activity"/>
    <property type="evidence" value="ECO:0007669"/>
    <property type="project" value="InterPro"/>
</dbReference>
<dbReference type="InterPro" id="IPR001249">
    <property type="entry name" value="AcCoA_biotinCC"/>
</dbReference>
<keyword evidence="8 9" id="KW-0092">Biotin</keyword>
<keyword evidence="5 9" id="KW-0276">Fatty acid metabolism</keyword>
<dbReference type="InterPro" id="IPR001882">
    <property type="entry name" value="Biotin_BS"/>
</dbReference>
<keyword evidence="13" id="KW-1185">Reference proteome</keyword>
<dbReference type="InterPro" id="IPR011053">
    <property type="entry name" value="Single_hybrid_motif"/>
</dbReference>
<evidence type="ECO:0000256" key="7">
    <source>
        <dbReference type="ARBA" id="ARBA00023160"/>
    </source>
</evidence>
<dbReference type="PROSITE" id="PS00188">
    <property type="entry name" value="BIOTIN"/>
    <property type="match status" value="1"/>
</dbReference>
<keyword evidence="7 9" id="KW-0275">Fatty acid biosynthesis</keyword>
<evidence type="ECO:0000256" key="3">
    <source>
        <dbReference type="ARBA" id="ARBA00017562"/>
    </source>
</evidence>
<dbReference type="NCBIfam" id="NF005457">
    <property type="entry name" value="PRK07051.1"/>
    <property type="match status" value="1"/>
</dbReference>
<dbReference type="NCBIfam" id="TIGR00531">
    <property type="entry name" value="BCCP"/>
    <property type="match status" value="1"/>
</dbReference>